<sequence length="74" mass="8258">MSEREERRFVELPRESVRLMAESAGLELTDEVAALLAEDVCYRLREAAQVRESAYQSPLVTAQPGKTHVASPVN</sequence>
<reference evidence="3" key="2">
    <citation type="submission" date="2025-08" db="UniProtKB">
        <authorList>
            <consortium name="Ensembl"/>
        </authorList>
    </citation>
    <scope>IDENTIFICATION</scope>
</reference>
<dbReference type="Proteomes" id="UP000291020">
    <property type="component" value="Unassembled WGS sequence"/>
</dbReference>
<accession>A0A452HA58</accession>
<dbReference type="Ensembl" id="ENSGAGT00000013297.1">
    <property type="protein sequence ID" value="ENSGAGP00000011602.1"/>
    <property type="gene ID" value="ENSGAGG00000008965.1"/>
</dbReference>
<dbReference type="Pfam" id="PF02969">
    <property type="entry name" value="TAF"/>
    <property type="match status" value="1"/>
</dbReference>
<name>A0A452HA58_9SAUR</name>
<dbReference type="Gene3D" id="1.10.20.10">
    <property type="entry name" value="Histone, subunit A"/>
    <property type="match status" value="1"/>
</dbReference>
<dbReference type="InterPro" id="IPR009072">
    <property type="entry name" value="Histone-fold"/>
</dbReference>
<dbReference type="SMART" id="SM00803">
    <property type="entry name" value="TAF"/>
    <property type="match status" value="1"/>
</dbReference>
<evidence type="ECO:0000313" key="3">
    <source>
        <dbReference type="Ensembl" id="ENSGAGP00000011602.1"/>
    </source>
</evidence>
<reference evidence="3" key="3">
    <citation type="submission" date="2025-09" db="UniProtKB">
        <authorList>
            <consortium name="Ensembl"/>
        </authorList>
    </citation>
    <scope>IDENTIFICATION</scope>
</reference>
<evidence type="ECO:0000259" key="2">
    <source>
        <dbReference type="SMART" id="SM00803"/>
    </source>
</evidence>
<proteinExistence type="predicted"/>
<dbReference type="AlphaFoldDB" id="A0A452HA58"/>
<feature type="domain" description="TATA box binding protein associated factor (TAF) histone-like fold" evidence="2">
    <location>
        <begin position="10"/>
        <end position="51"/>
    </location>
</feature>
<dbReference type="STRING" id="38772.ENSGAGP00000011602"/>
<protein>
    <recommendedName>
        <fullName evidence="2">TATA box binding protein associated factor (TAF) histone-like fold domain-containing protein</fullName>
    </recommendedName>
</protein>
<organism evidence="3 4">
    <name type="scientific">Gopherus agassizii</name>
    <name type="common">Agassiz's desert tortoise</name>
    <dbReference type="NCBI Taxonomy" id="38772"/>
    <lineage>
        <taxon>Eukaryota</taxon>
        <taxon>Metazoa</taxon>
        <taxon>Chordata</taxon>
        <taxon>Craniata</taxon>
        <taxon>Vertebrata</taxon>
        <taxon>Euteleostomi</taxon>
        <taxon>Archelosauria</taxon>
        <taxon>Testudinata</taxon>
        <taxon>Testudines</taxon>
        <taxon>Cryptodira</taxon>
        <taxon>Durocryptodira</taxon>
        <taxon>Testudinoidea</taxon>
        <taxon>Testudinidae</taxon>
        <taxon>Gopherus</taxon>
    </lineage>
</organism>
<reference evidence="4" key="1">
    <citation type="journal article" date="2017" name="PLoS ONE">
        <title>The Agassiz's desert tortoise genome provides a resource for the conservation of a threatened species.</title>
        <authorList>
            <person name="Tollis M."/>
            <person name="DeNardo D.F."/>
            <person name="Cornelius J.A."/>
            <person name="Dolby G.A."/>
            <person name="Edwards T."/>
            <person name="Henen B.T."/>
            <person name="Karl A.E."/>
            <person name="Murphy R.W."/>
            <person name="Kusumi K."/>
        </authorList>
    </citation>
    <scope>NUCLEOTIDE SEQUENCE [LARGE SCALE GENOMIC DNA]</scope>
</reference>
<keyword evidence="4" id="KW-1185">Reference proteome</keyword>
<evidence type="ECO:0000313" key="4">
    <source>
        <dbReference type="Proteomes" id="UP000291020"/>
    </source>
</evidence>
<feature type="region of interest" description="Disordered" evidence="1">
    <location>
        <begin position="55"/>
        <end position="74"/>
    </location>
</feature>
<dbReference type="InterPro" id="IPR004823">
    <property type="entry name" value="TAF_TATA-bd_Histone-like_dom"/>
</dbReference>
<evidence type="ECO:0000256" key="1">
    <source>
        <dbReference type="SAM" id="MobiDB-lite"/>
    </source>
</evidence>
<dbReference type="GO" id="GO:0046982">
    <property type="term" value="F:protein heterodimerization activity"/>
    <property type="evidence" value="ECO:0007669"/>
    <property type="project" value="InterPro"/>
</dbReference>